<evidence type="ECO:0000313" key="3">
    <source>
        <dbReference type="Proteomes" id="UP000310334"/>
    </source>
</evidence>
<gene>
    <name evidence="2" type="ORF">E6W99_07005</name>
</gene>
<keyword evidence="3" id="KW-1185">Reference proteome</keyword>
<organism evidence="2 3">
    <name type="scientific">Metabacillus sediminilitoris</name>
    <dbReference type="NCBI Taxonomy" id="2567941"/>
    <lineage>
        <taxon>Bacteria</taxon>
        <taxon>Bacillati</taxon>
        <taxon>Bacillota</taxon>
        <taxon>Bacilli</taxon>
        <taxon>Bacillales</taxon>
        <taxon>Bacillaceae</taxon>
        <taxon>Metabacillus</taxon>
    </lineage>
</organism>
<evidence type="ECO:0000313" key="2">
    <source>
        <dbReference type="EMBL" id="THF80909.1"/>
    </source>
</evidence>
<feature type="domain" description="Serine aminopeptidase S33" evidence="1">
    <location>
        <begin position="27"/>
        <end position="292"/>
    </location>
</feature>
<accession>A0A4S4BZZ2</accession>
<dbReference type="OrthoDB" id="9806902at2"/>
<dbReference type="Pfam" id="PF12146">
    <property type="entry name" value="Hydrolase_4"/>
    <property type="match status" value="1"/>
</dbReference>
<sequence length="312" mass="35639">MGEQDLWLRMSDGHDVFVKKWYEEKKKPTAILQLSHGMAEHIKRYHEFANSLASKGIVVFGNDHRGHGETGGKSGVLGFFAEENGFERAVDDLKEINCVIHEQYPDTPVFLMGHSMGSFLVRRFVQRYHNCIHGVIISGTGGNPGFMGKLGKTLAKSQMRKLGNKTESPLMNKLTFGSNNKKIADAETEYDWLTRDRNEVKKYIDDPYCGYIATTGFYYDLLSGLDIIHKNNEVNKIDKNLPFFFFSGDQDPVGNHTKGVIGVIEQFKKHGIKKIDYTFYKEGRHEMLNETNREEVTNDIIQWIEKQLSISC</sequence>
<evidence type="ECO:0000259" key="1">
    <source>
        <dbReference type="Pfam" id="PF12146"/>
    </source>
</evidence>
<dbReference type="SUPFAM" id="SSF53474">
    <property type="entry name" value="alpha/beta-Hydrolases"/>
    <property type="match status" value="1"/>
</dbReference>
<comment type="caution">
    <text evidence="2">The sequence shown here is derived from an EMBL/GenBank/DDBJ whole genome shotgun (WGS) entry which is preliminary data.</text>
</comment>
<dbReference type="AlphaFoldDB" id="A0A4S4BZZ2"/>
<dbReference type="EMBL" id="SSNT01000005">
    <property type="protein sequence ID" value="THF80909.1"/>
    <property type="molecule type" value="Genomic_DNA"/>
</dbReference>
<dbReference type="InterPro" id="IPR022742">
    <property type="entry name" value="Hydrolase_4"/>
</dbReference>
<dbReference type="GO" id="GO:0016787">
    <property type="term" value="F:hydrolase activity"/>
    <property type="evidence" value="ECO:0007669"/>
    <property type="project" value="UniProtKB-KW"/>
</dbReference>
<protein>
    <submittedName>
        <fullName evidence="2">Alpha/beta hydrolase</fullName>
    </submittedName>
</protein>
<name>A0A4S4BZZ2_9BACI</name>
<dbReference type="InterPro" id="IPR051044">
    <property type="entry name" value="MAG_DAG_Lipase"/>
</dbReference>
<dbReference type="InterPro" id="IPR029058">
    <property type="entry name" value="AB_hydrolase_fold"/>
</dbReference>
<keyword evidence="2" id="KW-0378">Hydrolase</keyword>
<proteinExistence type="predicted"/>
<dbReference type="RefSeq" id="WP_136352485.1">
    <property type="nucleotide sequence ID" value="NZ_CP046266.1"/>
</dbReference>
<dbReference type="PANTHER" id="PTHR11614">
    <property type="entry name" value="PHOSPHOLIPASE-RELATED"/>
    <property type="match status" value="1"/>
</dbReference>
<dbReference type="Gene3D" id="3.40.50.1820">
    <property type="entry name" value="alpha/beta hydrolase"/>
    <property type="match status" value="1"/>
</dbReference>
<dbReference type="Proteomes" id="UP000310334">
    <property type="component" value="Unassembled WGS sequence"/>
</dbReference>
<reference evidence="2 3" key="1">
    <citation type="submission" date="2019-04" db="EMBL/GenBank/DDBJ databases">
        <title>Bacillus sediminilitoris sp. nov., isolated from a tidal flat sediment on the East China Sea.</title>
        <authorList>
            <person name="Wei Y."/>
            <person name="Mao H."/>
            <person name="Fang J."/>
        </authorList>
    </citation>
    <scope>NUCLEOTIDE SEQUENCE [LARGE SCALE GENOMIC DNA]</scope>
    <source>
        <strain evidence="2 3">DSL-17</strain>
    </source>
</reference>